<dbReference type="OrthoDB" id="67851at2759"/>
<evidence type="ECO:0000313" key="26">
    <source>
        <dbReference type="Proteomes" id="UP000198406"/>
    </source>
</evidence>
<dbReference type="GO" id="GO:0046872">
    <property type="term" value="F:metal ion binding"/>
    <property type="evidence" value="ECO:0007669"/>
    <property type="project" value="UniProtKB-KW"/>
</dbReference>
<dbReference type="SUPFAM" id="SSF51735">
    <property type="entry name" value="NAD(P)-binding Rossmann-fold domains"/>
    <property type="match status" value="1"/>
</dbReference>
<dbReference type="GO" id="GO:0009086">
    <property type="term" value="P:methionine biosynthetic process"/>
    <property type="evidence" value="ECO:0007669"/>
    <property type="project" value="UniProtKB-KW"/>
</dbReference>
<dbReference type="GO" id="GO:0004072">
    <property type="term" value="F:aspartate kinase activity"/>
    <property type="evidence" value="ECO:0007669"/>
    <property type="project" value="UniProtKB-EC"/>
</dbReference>
<evidence type="ECO:0000256" key="2">
    <source>
        <dbReference type="ARBA" id="ARBA00004986"/>
    </source>
</evidence>
<keyword evidence="12" id="KW-0547">Nucleotide-binding</keyword>
<evidence type="ECO:0000256" key="10">
    <source>
        <dbReference type="ARBA" id="ARBA00022697"/>
    </source>
</evidence>
<dbReference type="InParanoid" id="A0A1Z5J616"/>
<comment type="pathway">
    <text evidence="3">Amino-acid biosynthesis; L-threonine biosynthesis; L-threonine from L-aspartate: step 3/5.</text>
</comment>
<evidence type="ECO:0000256" key="15">
    <source>
        <dbReference type="ARBA" id="ARBA00022857"/>
    </source>
</evidence>
<comment type="pathway">
    <text evidence="2">Amino-acid biosynthesis; L-methionine biosynthesis via de novo pathway; L-homoserine from L-aspartate: step 1/3.</text>
</comment>
<dbReference type="UniPathway" id="UPA00051">
    <property type="reaction ID" value="UER00462"/>
</dbReference>
<evidence type="ECO:0000256" key="14">
    <source>
        <dbReference type="ARBA" id="ARBA00022840"/>
    </source>
</evidence>
<keyword evidence="10" id="KW-0791">Threonine biosynthesis</keyword>
<dbReference type="InterPro" id="IPR011147">
    <property type="entry name" value="Bifunc_Aspkin/hSer_DH"/>
</dbReference>
<dbReference type="SUPFAM" id="SSF53633">
    <property type="entry name" value="Carbamate kinase-like"/>
    <property type="match status" value="1"/>
</dbReference>
<keyword evidence="19" id="KW-0486">Methionine biosynthesis</keyword>
<evidence type="ECO:0000256" key="20">
    <source>
        <dbReference type="ARBA" id="ARBA00023268"/>
    </source>
</evidence>
<proteinExistence type="inferred from homology"/>
<keyword evidence="15" id="KW-0521">NADP</keyword>
<keyword evidence="17" id="KW-0520">NAD</keyword>
<keyword evidence="20" id="KW-0511">Multifunctional enzyme</keyword>
<comment type="cofactor">
    <cofactor evidence="1">
        <name>a metal cation</name>
        <dbReference type="ChEBI" id="CHEBI:25213"/>
    </cofactor>
</comment>
<dbReference type="Pfam" id="PF03447">
    <property type="entry name" value="NAD_binding_3"/>
    <property type="match status" value="1"/>
</dbReference>
<evidence type="ECO:0000256" key="6">
    <source>
        <dbReference type="ARBA" id="ARBA00007952"/>
    </source>
</evidence>
<dbReference type="PROSITE" id="PS00324">
    <property type="entry name" value="ASPARTOKINASE"/>
    <property type="match status" value="1"/>
</dbReference>
<dbReference type="EC" id="1.1.1.3" evidence="25"/>
<evidence type="ECO:0000256" key="18">
    <source>
        <dbReference type="ARBA" id="ARBA00023053"/>
    </source>
</evidence>
<comment type="catalytic activity">
    <reaction evidence="22">
        <text>L-aspartate + ATP = 4-phospho-L-aspartate + ADP</text>
        <dbReference type="Rhea" id="RHEA:23776"/>
        <dbReference type="ChEBI" id="CHEBI:29991"/>
        <dbReference type="ChEBI" id="CHEBI:30616"/>
        <dbReference type="ChEBI" id="CHEBI:57535"/>
        <dbReference type="ChEBI" id="CHEBI:456216"/>
        <dbReference type="EC" id="2.7.2.4"/>
    </reaction>
    <physiologicalReaction direction="left-to-right" evidence="22">
        <dbReference type="Rhea" id="RHEA:23777"/>
    </physiologicalReaction>
</comment>
<dbReference type="EMBL" id="BDSP01000003">
    <property type="protein sequence ID" value="GAX09231.1"/>
    <property type="molecule type" value="Genomic_DNA"/>
</dbReference>
<evidence type="ECO:0000256" key="3">
    <source>
        <dbReference type="ARBA" id="ARBA00005056"/>
    </source>
</evidence>
<keyword evidence="16 25" id="KW-0560">Oxidoreductase</keyword>
<dbReference type="UniPathway" id="UPA00050">
    <property type="reaction ID" value="UER00063"/>
</dbReference>
<dbReference type="Gene3D" id="3.30.360.10">
    <property type="entry name" value="Dihydrodipicolinate Reductase, domain 2"/>
    <property type="match status" value="1"/>
</dbReference>
<dbReference type="Pfam" id="PF00742">
    <property type="entry name" value="Homoserine_dh"/>
    <property type="match status" value="1"/>
</dbReference>
<dbReference type="GO" id="GO:0005524">
    <property type="term" value="F:ATP binding"/>
    <property type="evidence" value="ECO:0007669"/>
    <property type="project" value="UniProtKB-KW"/>
</dbReference>
<protein>
    <submittedName>
        <fullName evidence="25">Bifunctional aspartokinase / homoserine dehydrogenase 1</fullName>
        <ecNumber evidence="25">1.1.1.3</ecNumber>
        <ecNumber evidence="25">2.7.2.4</ecNumber>
    </submittedName>
</protein>
<dbReference type="Pfam" id="PF22468">
    <property type="entry name" value="ACT_9"/>
    <property type="match status" value="2"/>
</dbReference>
<evidence type="ECO:0000256" key="8">
    <source>
        <dbReference type="ARBA" id="ARBA00022605"/>
    </source>
</evidence>
<dbReference type="InterPro" id="IPR054352">
    <property type="entry name" value="ACT_Aspartokinase"/>
</dbReference>
<dbReference type="PANTHER" id="PTHR43070">
    <property type="match status" value="1"/>
</dbReference>
<dbReference type="EC" id="2.7.2.4" evidence="25"/>
<sequence>MSSSSRLVSIEEASQQSYVGFDGLKWQVHKFGGTSVANAECFLRAARIVEDQLGIADSTGDVSLSSSLGNTNCHLAVVVSAMGGKPKVTDLLLDSVKYAAKRDLASQEECTTLVLRKHDECLGILFQHEPETREKLLGIVQQDLANVSDILKTVSLMKWEAERIRELVSGFGEVWSAQILAALLQKRSNQRANKVKVVSLDALQDLVSDVHHDFVFLDARRVITIDEDEAVQDGAVVWDESFKKLESVFQQAKEELQAKHGSSDETEKMLHFIVTGYVASNTHGVACTLKRDGSDYSAAIMGRLLQANSIQIWTDVDGVLSADPRRVPLAQVLDEVSYNEAMELAFFGAKVIHPKTMQPALMSEPQIPIYIRNTFNASFRGTRIFTRSTSLQNKEKAVCGFTSIENMALINVEGSGMIGVRGILRRIFSSLEAINVNVILISQASSEHSVTFALVESDAKAAKIAIEEEFSTELRNNRITNIDLKAPCSVIAAVGDGMSQQTGVSGRFFSALGDAKINVLAIAQGSSERNISAVVSAEDSARALRAVHAAFRLSHTTIRVAIIGMNELGDSLLKLLQERRTALRYTYEVDLQIVAVLDQGSSSEIVCLEQDVDGGAGSITLESFNNVTCGSEVTHKGDKAIPKPGGISTLLERLFRNECTNHVVFDCTNDEEVGKYHATWLRAGVDVVTANNTGLSGPKEQRNEISKAEKAFGKQSANYLREVTVGGGLPIINTTRTLLHTGDKIRRVDGIFSVSLSYIMFRVSPPADTSRCSEFDQQTIKGHADGNHGISPSTDFQSECSFSQAVKEAIDLGLMEEDPTKDLNNEYTARVLMILSRELGIHHLETDDILGASEKLLGDTSDFLNLTQEIDANVKKRVDEARAKGCVIRQISSVDIATSEVEIRFVEVPDHHIFAVTPPSCECVRFFTHRHMTYPLVVQGPSAGADSTASALLADLLHHSRAKTNARAVSLSKSGTSAALTHMTPL</sequence>
<comment type="caution">
    <text evidence="25">The sequence shown here is derived from an EMBL/GenBank/DDBJ whole genome shotgun (WGS) entry which is preliminary data.</text>
</comment>
<evidence type="ECO:0000256" key="4">
    <source>
        <dbReference type="ARBA" id="ARBA00005062"/>
    </source>
</evidence>
<evidence type="ECO:0000256" key="12">
    <source>
        <dbReference type="ARBA" id="ARBA00022741"/>
    </source>
</evidence>
<dbReference type="GO" id="GO:0004412">
    <property type="term" value="F:homoserine dehydrogenase activity"/>
    <property type="evidence" value="ECO:0007669"/>
    <property type="project" value="UniProtKB-EC"/>
</dbReference>
<dbReference type="NCBIfam" id="TIGR00657">
    <property type="entry name" value="asp_kinases"/>
    <property type="match status" value="1"/>
</dbReference>
<dbReference type="PANTHER" id="PTHR43070:SF5">
    <property type="entry name" value="HOMOSERINE DEHYDROGENASE"/>
    <property type="match status" value="1"/>
</dbReference>
<evidence type="ECO:0000256" key="1">
    <source>
        <dbReference type="ARBA" id="ARBA00001920"/>
    </source>
</evidence>
<feature type="domain" description="ACT" evidence="24">
    <location>
        <begin position="493"/>
        <end position="565"/>
    </location>
</feature>
<dbReference type="InterPro" id="IPR036291">
    <property type="entry name" value="NAD(P)-bd_dom_sf"/>
</dbReference>
<dbReference type="Proteomes" id="UP000198406">
    <property type="component" value="Unassembled WGS sequence"/>
</dbReference>
<evidence type="ECO:0000256" key="17">
    <source>
        <dbReference type="ARBA" id="ARBA00023027"/>
    </source>
</evidence>
<dbReference type="CDD" id="cd04921">
    <property type="entry name" value="ACT_AKi-HSDH-ThrA-like_1"/>
    <property type="match status" value="1"/>
</dbReference>
<dbReference type="InterPro" id="IPR001341">
    <property type="entry name" value="Asp_kinase"/>
</dbReference>
<dbReference type="GO" id="GO:0050661">
    <property type="term" value="F:NADP binding"/>
    <property type="evidence" value="ECO:0007669"/>
    <property type="project" value="InterPro"/>
</dbReference>
<dbReference type="InterPro" id="IPR018042">
    <property type="entry name" value="Aspartate_kinase_CS"/>
</dbReference>
<evidence type="ECO:0000259" key="24">
    <source>
        <dbReference type="PROSITE" id="PS51671"/>
    </source>
</evidence>
<evidence type="ECO:0000256" key="23">
    <source>
        <dbReference type="ARBA" id="ARBA00048841"/>
    </source>
</evidence>
<feature type="domain" description="ACT" evidence="24">
    <location>
        <begin position="412"/>
        <end position="481"/>
    </location>
</feature>
<comment type="pathway">
    <text evidence="4">Amino-acid biosynthesis; L-methionine biosynthesis via de novo pathway; L-homoserine from L-aspartate: step 3/3.</text>
</comment>
<evidence type="ECO:0000256" key="11">
    <source>
        <dbReference type="ARBA" id="ARBA00022723"/>
    </source>
</evidence>
<comment type="similarity">
    <text evidence="6">In the C-terminal section; belongs to the homoserine dehydrogenase family.</text>
</comment>
<reference evidence="25 26" key="1">
    <citation type="journal article" date="2015" name="Plant Cell">
        <title>Oil accumulation by the oleaginous diatom Fistulifera solaris as revealed by the genome and transcriptome.</title>
        <authorList>
            <person name="Tanaka T."/>
            <person name="Maeda Y."/>
            <person name="Veluchamy A."/>
            <person name="Tanaka M."/>
            <person name="Abida H."/>
            <person name="Marechal E."/>
            <person name="Bowler C."/>
            <person name="Muto M."/>
            <person name="Sunaga Y."/>
            <person name="Tanaka M."/>
            <person name="Yoshino T."/>
            <person name="Taniguchi T."/>
            <person name="Fukuda Y."/>
            <person name="Nemoto M."/>
            <person name="Matsumoto M."/>
            <person name="Wong P.S."/>
            <person name="Aburatani S."/>
            <person name="Fujibuchi W."/>
        </authorList>
    </citation>
    <scope>NUCLEOTIDE SEQUENCE [LARGE SCALE GENOMIC DNA]</scope>
    <source>
        <strain evidence="25 26">JPCC DA0580</strain>
    </source>
</reference>
<keyword evidence="26" id="KW-1185">Reference proteome</keyword>
<dbReference type="FunFam" id="3.30.2130.10:FF:000001">
    <property type="entry name" value="Bifunctional aspartokinase/homoserine dehydrogenase"/>
    <property type="match status" value="1"/>
</dbReference>
<dbReference type="Pfam" id="PF00696">
    <property type="entry name" value="AA_kinase"/>
    <property type="match status" value="1"/>
</dbReference>
<keyword evidence="13 25" id="KW-0418">Kinase</keyword>
<keyword evidence="9 25" id="KW-0808">Transferase</keyword>
<dbReference type="PROSITE" id="PS51671">
    <property type="entry name" value="ACT"/>
    <property type="match status" value="2"/>
</dbReference>
<comment type="function">
    <text evidence="21">Bifunctional aspartate kinase and homoserine dehydrogenase that catalyzes the first and the third steps toward the synthesis of lysine, methionine and threonine from aspartate.</text>
</comment>
<comment type="pathway">
    <text evidence="5">Amino-acid biosynthesis; L-threonine biosynthesis; L-threonine from L-aspartate: step 1/5.</text>
</comment>
<evidence type="ECO:0000256" key="13">
    <source>
        <dbReference type="ARBA" id="ARBA00022777"/>
    </source>
</evidence>
<dbReference type="Gene3D" id="3.40.50.720">
    <property type="entry name" value="NAD(P)-binding Rossmann-like Domain"/>
    <property type="match status" value="1"/>
</dbReference>
<keyword evidence="18" id="KW-0915">Sodium</keyword>
<dbReference type="GO" id="GO:0009088">
    <property type="term" value="P:threonine biosynthetic process"/>
    <property type="evidence" value="ECO:0007669"/>
    <property type="project" value="UniProtKB-UniPathway"/>
</dbReference>
<dbReference type="SUPFAM" id="SSF55347">
    <property type="entry name" value="Glyceraldehyde-3-phosphate dehydrogenase-like, C-terminal domain"/>
    <property type="match status" value="1"/>
</dbReference>
<dbReference type="Gene3D" id="3.40.1160.10">
    <property type="entry name" value="Acetylglutamate kinase-like"/>
    <property type="match status" value="1"/>
</dbReference>
<dbReference type="InterPro" id="IPR002912">
    <property type="entry name" value="ACT_dom"/>
</dbReference>
<dbReference type="Gene3D" id="3.30.2130.10">
    <property type="entry name" value="VC0802-like"/>
    <property type="match status" value="1"/>
</dbReference>
<organism evidence="25 26">
    <name type="scientific">Fistulifera solaris</name>
    <name type="common">Oleaginous diatom</name>
    <dbReference type="NCBI Taxonomy" id="1519565"/>
    <lineage>
        <taxon>Eukaryota</taxon>
        <taxon>Sar</taxon>
        <taxon>Stramenopiles</taxon>
        <taxon>Ochrophyta</taxon>
        <taxon>Bacillariophyta</taxon>
        <taxon>Bacillariophyceae</taxon>
        <taxon>Bacillariophycidae</taxon>
        <taxon>Naviculales</taxon>
        <taxon>Naviculaceae</taxon>
        <taxon>Fistulifera</taxon>
    </lineage>
</organism>
<evidence type="ECO:0000256" key="9">
    <source>
        <dbReference type="ARBA" id="ARBA00022679"/>
    </source>
</evidence>
<comment type="similarity">
    <text evidence="7">In the N-terminal section; belongs to the aspartokinase family.</text>
</comment>
<dbReference type="CDD" id="cd04922">
    <property type="entry name" value="ACT_AKi-HSDH-ThrA_2"/>
    <property type="match status" value="1"/>
</dbReference>
<dbReference type="AlphaFoldDB" id="A0A1Z5J616"/>
<evidence type="ECO:0000313" key="25">
    <source>
        <dbReference type="EMBL" id="GAX09231.1"/>
    </source>
</evidence>
<dbReference type="InterPro" id="IPR036393">
    <property type="entry name" value="AceGlu_kinase-like_sf"/>
</dbReference>
<comment type="catalytic activity">
    <reaction evidence="23">
        <text>L-homoserine + NADP(+) = L-aspartate 4-semialdehyde + NADPH + H(+)</text>
        <dbReference type="Rhea" id="RHEA:15761"/>
        <dbReference type="ChEBI" id="CHEBI:15378"/>
        <dbReference type="ChEBI" id="CHEBI:57476"/>
        <dbReference type="ChEBI" id="CHEBI:57783"/>
        <dbReference type="ChEBI" id="CHEBI:58349"/>
        <dbReference type="ChEBI" id="CHEBI:537519"/>
        <dbReference type="EC" id="1.1.1.3"/>
    </reaction>
    <physiologicalReaction direction="right-to-left" evidence="23">
        <dbReference type="Rhea" id="RHEA:15763"/>
    </physiologicalReaction>
</comment>
<dbReference type="GO" id="GO:0009090">
    <property type="term" value="P:homoserine biosynthetic process"/>
    <property type="evidence" value="ECO:0007669"/>
    <property type="project" value="TreeGrafter"/>
</dbReference>
<accession>A0A1Z5J616</accession>
<evidence type="ECO:0000256" key="16">
    <source>
        <dbReference type="ARBA" id="ARBA00023002"/>
    </source>
</evidence>
<gene>
    <name evidence="25" type="ORF">FisN_17Lh303</name>
</gene>
<evidence type="ECO:0000256" key="19">
    <source>
        <dbReference type="ARBA" id="ARBA00023167"/>
    </source>
</evidence>
<dbReference type="InterPro" id="IPR005106">
    <property type="entry name" value="Asp/hSer_DH_NAD-bd"/>
</dbReference>
<evidence type="ECO:0000256" key="7">
    <source>
        <dbReference type="ARBA" id="ARBA00010046"/>
    </source>
</evidence>
<dbReference type="SUPFAM" id="SSF55021">
    <property type="entry name" value="ACT-like"/>
    <property type="match status" value="2"/>
</dbReference>
<dbReference type="InterPro" id="IPR001342">
    <property type="entry name" value="HDH_cat"/>
</dbReference>
<evidence type="ECO:0000256" key="21">
    <source>
        <dbReference type="ARBA" id="ARBA00044938"/>
    </source>
</evidence>
<evidence type="ECO:0000256" key="5">
    <source>
        <dbReference type="ARBA" id="ARBA00005139"/>
    </source>
</evidence>
<name>A0A1Z5J616_FISSO</name>
<dbReference type="InterPro" id="IPR045865">
    <property type="entry name" value="ACT-like_dom_sf"/>
</dbReference>
<keyword evidence="11" id="KW-0479">Metal-binding</keyword>
<dbReference type="InterPro" id="IPR001048">
    <property type="entry name" value="Asp/Glu/Uridylate_kinase"/>
</dbReference>
<keyword evidence="8" id="KW-0028">Amino-acid biosynthesis</keyword>
<keyword evidence="14" id="KW-0067">ATP-binding</keyword>
<evidence type="ECO:0000256" key="22">
    <source>
        <dbReference type="ARBA" id="ARBA00048561"/>
    </source>
</evidence>